<keyword evidence="3" id="KW-1185">Reference proteome</keyword>
<evidence type="ECO:0008006" key="4">
    <source>
        <dbReference type="Google" id="ProtNLM"/>
    </source>
</evidence>
<comment type="caution">
    <text evidence="2">The sequence shown here is derived from an EMBL/GenBank/DDBJ whole genome shotgun (WGS) entry which is preliminary data.</text>
</comment>
<gene>
    <name evidence="2" type="ORF">ACFQV2_39895</name>
</gene>
<sequence length="80" mass="8463">MTNGTLVDAVRTRVADDLARTGVRPGRRRLARDLGVTEHAVRQALDALAAEQKARHQSADVLPTGTIPSGAHAGEDTPAR</sequence>
<dbReference type="Gene3D" id="1.10.10.10">
    <property type="entry name" value="Winged helix-like DNA-binding domain superfamily/Winged helix DNA-binding domain"/>
    <property type="match status" value="1"/>
</dbReference>
<protein>
    <recommendedName>
        <fullName evidence="4">GntR family transcriptional regulator</fullName>
    </recommendedName>
</protein>
<accession>A0ABW2TXE9</accession>
<proteinExistence type="predicted"/>
<feature type="region of interest" description="Disordered" evidence="1">
    <location>
        <begin position="56"/>
        <end position="80"/>
    </location>
</feature>
<organism evidence="2 3">
    <name type="scientific">Actinokineospora soli</name>
    <dbReference type="NCBI Taxonomy" id="1048753"/>
    <lineage>
        <taxon>Bacteria</taxon>
        <taxon>Bacillati</taxon>
        <taxon>Actinomycetota</taxon>
        <taxon>Actinomycetes</taxon>
        <taxon>Pseudonocardiales</taxon>
        <taxon>Pseudonocardiaceae</taxon>
        <taxon>Actinokineospora</taxon>
    </lineage>
</organism>
<evidence type="ECO:0000313" key="2">
    <source>
        <dbReference type="EMBL" id="MFC7618585.1"/>
    </source>
</evidence>
<dbReference type="InterPro" id="IPR036388">
    <property type="entry name" value="WH-like_DNA-bd_sf"/>
</dbReference>
<name>A0ABW2TXE9_9PSEU</name>
<evidence type="ECO:0000256" key="1">
    <source>
        <dbReference type="SAM" id="MobiDB-lite"/>
    </source>
</evidence>
<reference evidence="3" key="1">
    <citation type="journal article" date="2019" name="Int. J. Syst. Evol. Microbiol.">
        <title>The Global Catalogue of Microorganisms (GCM) 10K type strain sequencing project: providing services to taxonomists for standard genome sequencing and annotation.</title>
        <authorList>
            <consortium name="The Broad Institute Genomics Platform"/>
            <consortium name="The Broad Institute Genome Sequencing Center for Infectious Disease"/>
            <person name="Wu L."/>
            <person name="Ma J."/>
        </authorList>
    </citation>
    <scope>NUCLEOTIDE SEQUENCE [LARGE SCALE GENOMIC DNA]</scope>
    <source>
        <strain evidence="3">JCM 17695</strain>
    </source>
</reference>
<dbReference type="Proteomes" id="UP001596512">
    <property type="component" value="Unassembled WGS sequence"/>
</dbReference>
<evidence type="ECO:0000313" key="3">
    <source>
        <dbReference type="Proteomes" id="UP001596512"/>
    </source>
</evidence>
<dbReference type="EMBL" id="JBHTEY010000004">
    <property type="protein sequence ID" value="MFC7618585.1"/>
    <property type="molecule type" value="Genomic_DNA"/>
</dbReference>